<dbReference type="Proteomes" id="UP000530654">
    <property type="component" value="Unassembled WGS sequence"/>
</dbReference>
<feature type="coiled-coil region" evidence="1">
    <location>
        <begin position="35"/>
        <end position="77"/>
    </location>
</feature>
<evidence type="ECO:0000256" key="1">
    <source>
        <dbReference type="SAM" id="Coils"/>
    </source>
</evidence>
<dbReference type="AlphaFoldDB" id="A0A7Y2R145"/>
<reference evidence="2 3" key="1">
    <citation type="submission" date="2020-04" db="EMBL/GenBank/DDBJ databases">
        <title>Rhizobium bacterial biofertilizers improve the content of phenolic compounds of Lactuca sativa L. under non-saline and saline-stress conditions.</title>
        <authorList>
            <person name="Ayuso-Calles M."/>
            <person name="Garcia-Estevez I."/>
            <person name="Jimenez-Gomez A."/>
            <person name="Flores-Felix J.D."/>
            <person name="Escribano-Bailon M."/>
            <person name="Rivas R."/>
        </authorList>
    </citation>
    <scope>NUCLEOTIDE SEQUENCE [LARGE SCALE GENOMIC DNA]</scope>
    <source>
        <strain evidence="2 3">GPTR02</strain>
    </source>
</reference>
<evidence type="ECO:0000313" key="3">
    <source>
        <dbReference type="Proteomes" id="UP000530654"/>
    </source>
</evidence>
<organism evidence="2 3">
    <name type="scientific">Rhizobium laguerreae</name>
    <dbReference type="NCBI Taxonomy" id="1076926"/>
    <lineage>
        <taxon>Bacteria</taxon>
        <taxon>Pseudomonadati</taxon>
        <taxon>Pseudomonadota</taxon>
        <taxon>Alphaproteobacteria</taxon>
        <taxon>Hyphomicrobiales</taxon>
        <taxon>Rhizobiaceae</taxon>
        <taxon>Rhizobium/Agrobacterium group</taxon>
        <taxon>Rhizobium</taxon>
    </lineage>
</organism>
<dbReference type="EMBL" id="JABEQY010000003">
    <property type="protein sequence ID" value="NNH62416.1"/>
    <property type="molecule type" value="Genomic_DNA"/>
</dbReference>
<name>A0A7Y2R145_9HYPH</name>
<keyword evidence="1" id="KW-0175">Coiled coil</keyword>
<proteinExistence type="predicted"/>
<dbReference type="RefSeq" id="WP_170279776.1">
    <property type="nucleotide sequence ID" value="NZ_JABEQY010000003.1"/>
</dbReference>
<protein>
    <submittedName>
        <fullName evidence="2">Uncharacterized protein</fullName>
    </submittedName>
</protein>
<gene>
    <name evidence="2" type="ORF">HLI17_03775</name>
</gene>
<accession>A0A7Y2R145</accession>
<comment type="caution">
    <text evidence="2">The sequence shown here is derived from an EMBL/GenBank/DDBJ whole genome shotgun (WGS) entry which is preliminary data.</text>
</comment>
<feature type="coiled-coil region" evidence="1">
    <location>
        <begin position="184"/>
        <end position="211"/>
    </location>
</feature>
<evidence type="ECO:0000313" key="2">
    <source>
        <dbReference type="EMBL" id="NNH62416.1"/>
    </source>
</evidence>
<sequence length="236" mass="24391">MQIATTSASIILRGTSSAAAISAAGTETDQGVLKLQRATQALQQMRQTLANSGDEAKAKAQRKLEEAKQQLEMLRSSNMAPEVVARLAAELARKVGTAASEFASSVAAYSAATAVPVDATTTDATPVATSGAAAALTDTSGETAAGETGSQEPDAATNARNAYASIAEDAPKFSDISADDRETMEEFKAVVRELKQVLEKAMRELRLQDRQAGANAVPDMAGFSIAAATIPTSIIV</sequence>